<reference evidence="2 3" key="1">
    <citation type="submission" date="2023-08" db="EMBL/GenBank/DDBJ databases">
        <title>Black Yeasts Isolated from many extreme environments.</title>
        <authorList>
            <person name="Coleine C."/>
            <person name="Stajich J.E."/>
            <person name="Selbmann L."/>
        </authorList>
    </citation>
    <scope>NUCLEOTIDE SEQUENCE [LARGE SCALE GENOMIC DNA]</scope>
    <source>
        <strain evidence="2 3">CCFEE 536</strain>
    </source>
</reference>
<name>A0ABR0LMQ1_9PEZI</name>
<organism evidence="2 3">
    <name type="scientific">Cryomyces antarcticus</name>
    <dbReference type="NCBI Taxonomy" id="329879"/>
    <lineage>
        <taxon>Eukaryota</taxon>
        <taxon>Fungi</taxon>
        <taxon>Dikarya</taxon>
        <taxon>Ascomycota</taxon>
        <taxon>Pezizomycotina</taxon>
        <taxon>Dothideomycetes</taxon>
        <taxon>Dothideomycetes incertae sedis</taxon>
        <taxon>Cryomyces</taxon>
    </lineage>
</organism>
<comment type="caution">
    <text evidence="2">The sequence shown here is derived from an EMBL/GenBank/DDBJ whole genome shotgun (WGS) entry which is preliminary data.</text>
</comment>
<protein>
    <submittedName>
        <fullName evidence="2">Uncharacterized protein</fullName>
    </submittedName>
</protein>
<gene>
    <name evidence="2" type="ORF">LTR16_007767</name>
</gene>
<sequence length="80" mass="8295">DAWLGISTATKAAIVDGHETHLGDLPDGAGGDSALAGLLATDRGFADQTVGEWSGGWSHNNSNDNDNDNDDDDAIRVGWT</sequence>
<dbReference type="EMBL" id="JAVRRA010018128">
    <property type="protein sequence ID" value="KAK5190608.1"/>
    <property type="molecule type" value="Genomic_DNA"/>
</dbReference>
<proteinExistence type="predicted"/>
<dbReference type="Proteomes" id="UP001357485">
    <property type="component" value="Unassembled WGS sequence"/>
</dbReference>
<evidence type="ECO:0000313" key="3">
    <source>
        <dbReference type="Proteomes" id="UP001357485"/>
    </source>
</evidence>
<feature type="non-terminal residue" evidence="2">
    <location>
        <position position="1"/>
    </location>
</feature>
<feature type="region of interest" description="Disordered" evidence="1">
    <location>
        <begin position="50"/>
        <end position="80"/>
    </location>
</feature>
<keyword evidence="3" id="KW-1185">Reference proteome</keyword>
<accession>A0ABR0LMQ1</accession>
<evidence type="ECO:0000256" key="1">
    <source>
        <dbReference type="SAM" id="MobiDB-lite"/>
    </source>
</evidence>
<evidence type="ECO:0000313" key="2">
    <source>
        <dbReference type="EMBL" id="KAK5190608.1"/>
    </source>
</evidence>